<comment type="similarity">
    <text evidence="4 15">Belongs to the cytochrome P450 family.</text>
</comment>
<keyword evidence="11 15" id="KW-0503">Monooxygenase</keyword>
<keyword evidence="9 15" id="KW-0560">Oxidoreductase</keyword>
<dbReference type="PRINTS" id="PR00463">
    <property type="entry name" value="EP450I"/>
</dbReference>
<evidence type="ECO:0000313" key="17">
    <source>
        <dbReference type="Proteomes" id="UP000623687"/>
    </source>
</evidence>
<keyword evidence="5 14" id="KW-0349">Heme</keyword>
<sequence length="199" mass="22333">MATLENFFLVMTLHPEVQKKAQKELDDIVGNDRLPTFNDGPYLPYIDCIIKEIWRWNTAVPFAAHSLSKDDEYRGYFIPANTVVMVNNWALTHNEEWYPDPMAFTSERHMEPRRSSLPQPPPDPWTLAFGFGRRSCPGIHLAESFLYIVVVTTLATFSILPEVAAEGNAVPPTVEHLSGAIRIVPRSPGAAELLLLATS</sequence>
<evidence type="ECO:0000256" key="9">
    <source>
        <dbReference type="ARBA" id="ARBA00023002"/>
    </source>
</evidence>
<dbReference type="GO" id="GO:0004497">
    <property type="term" value="F:monooxygenase activity"/>
    <property type="evidence" value="ECO:0007669"/>
    <property type="project" value="UniProtKB-KW"/>
</dbReference>
<evidence type="ECO:0000256" key="4">
    <source>
        <dbReference type="ARBA" id="ARBA00010617"/>
    </source>
</evidence>
<evidence type="ECO:0000256" key="15">
    <source>
        <dbReference type="RuleBase" id="RU000461"/>
    </source>
</evidence>
<evidence type="ECO:0000256" key="13">
    <source>
        <dbReference type="ARBA" id="ARBA00023180"/>
    </source>
</evidence>
<protein>
    <recommendedName>
        <fullName evidence="18">Cytochrome P450</fullName>
    </recommendedName>
</protein>
<comment type="cofactor">
    <cofactor evidence="1 14">
        <name>heme</name>
        <dbReference type="ChEBI" id="CHEBI:30413"/>
    </cofactor>
</comment>
<gene>
    <name evidence="16" type="ORF">PC9H_002162</name>
</gene>
<dbReference type="InterPro" id="IPR036396">
    <property type="entry name" value="Cyt_P450_sf"/>
</dbReference>
<evidence type="ECO:0000256" key="6">
    <source>
        <dbReference type="ARBA" id="ARBA00022692"/>
    </source>
</evidence>
<keyword evidence="12" id="KW-0472">Membrane</keyword>
<comment type="subcellular location">
    <subcellularLocation>
        <location evidence="2">Membrane</location>
        <topology evidence="2">Single-pass membrane protein</topology>
    </subcellularLocation>
</comment>
<dbReference type="PANTHER" id="PTHR46300:SF2">
    <property type="entry name" value="CYTOCHROME P450 MONOOXYGENASE ALNH-RELATED"/>
    <property type="match status" value="1"/>
</dbReference>
<name>A0A8H7DQ78_PLEOS</name>
<evidence type="ECO:0000256" key="8">
    <source>
        <dbReference type="ARBA" id="ARBA00022989"/>
    </source>
</evidence>
<dbReference type="InterPro" id="IPR017972">
    <property type="entry name" value="Cyt_P450_CS"/>
</dbReference>
<keyword evidence="7 14" id="KW-0479">Metal-binding</keyword>
<keyword evidence="6" id="KW-0812">Transmembrane</keyword>
<dbReference type="SUPFAM" id="SSF48264">
    <property type="entry name" value="Cytochrome P450"/>
    <property type="match status" value="1"/>
</dbReference>
<proteinExistence type="inferred from homology"/>
<evidence type="ECO:0000256" key="11">
    <source>
        <dbReference type="ARBA" id="ARBA00023033"/>
    </source>
</evidence>
<dbReference type="RefSeq" id="XP_036626425.1">
    <property type="nucleotide sequence ID" value="XM_036771804.1"/>
</dbReference>
<dbReference type="InterPro" id="IPR050364">
    <property type="entry name" value="Cytochrome_P450_fung"/>
</dbReference>
<reference evidence="16" key="1">
    <citation type="submission" date="2019-07" db="EMBL/GenBank/DDBJ databases">
        <authorList>
            <person name="Palmer J.M."/>
        </authorList>
    </citation>
    <scope>NUCLEOTIDE SEQUENCE</scope>
    <source>
        <strain evidence="16">PC9</strain>
    </source>
</reference>
<evidence type="ECO:0000256" key="3">
    <source>
        <dbReference type="ARBA" id="ARBA00005179"/>
    </source>
</evidence>
<evidence type="ECO:0000256" key="5">
    <source>
        <dbReference type="ARBA" id="ARBA00022617"/>
    </source>
</evidence>
<keyword evidence="13" id="KW-0325">Glycoprotein</keyword>
<evidence type="ECO:0000256" key="14">
    <source>
        <dbReference type="PIRSR" id="PIRSR602401-1"/>
    </source>
</evidence>
<evidence type="ECO:0000256" key="7">
    <source>
        <dbReference type="ARBA" id="ARBA00022723"/>
    </source>
</evidence>
<dbReference type="PRINTS" id="PR00385">
    <property type="entry name" value="P450"/>
</dbReference>
<dbReference type="VEuPathDB" id="FungiDB:PC9H_002162"/>
<dbReference type="GeneID" id="59372003"/>
<dbReference type="Gene3D" id="1.10.630.10">
    <property type="entry name" value="Cytochrome P450"/>
    <property type="match status" value="1"/>
</dbReference>
<evidence type="ECO:0000256" key="10">
    <source>
        <dbReference type="ARBA" id="ARBA00023004"/>
    </source>
</evidence>
<evidence type="ECO:0000256" key="1">
    <source>
        <dbReference type="ARBA" id="ARBA00001971"/>
    </source>
</evidence>
<comment type="caution">
    <text evidence="16">The sequence shown here is derived from an EMBL/GenBank/DDBJ whole genome shotgun (WGS) entry which is preliminary data.</text>
</comment>
<organism evidence="16 17">
    <name type="scientific">Pleurotus ostreatus</name>
    <name type="common">Oyster mushroom</name>
    <name type="synonym">White-rot fungus</name>
    <dbReference type="NCBI Taxonomy" id="5322"/>
    <lineage>
        <taxon>Eukaryota</taxon>
        <taxon>Fungi</taxon>
        <taxon>Dikarya</taxon>
        <taxon>Basidiomycota</taxon>
        <taxon>Agaricomycotina</taxon>
        <taxon>Agaricomycetes</taxon>
        <taxon>Agaricomycetidae</taxon>
        <taxon>Agaricales</taxon>
        <taxon>Pleurotineae</taxon>
        <taxon>Pleurotaceae</taxon>
        <taxon>Pleurotus</taxon>
    </lineage>
</organism>
<evidence type="ECO:0000256" key="2">
    <source>
        <dbReference type="ARBA" id="ARBA00004167"/>
    </source>
</evidence>
<dbReference type="PROSITE" id="PS00086">
    <property type="entry name" value="CYTOCHROME_P450"/>
    <property type="match status" value="1"/>
</dbReference>
<dbReference type="GO" id="GO:0016705">
    <property type="term" value="F:oxidoreductase activity, acting on paired donors, with incorporation or reduction of molecular oxygen"/>
    <property type="evidence" value="ECO:0007669"/>
    <property type="project" value="InterPro"/>
</dbReference>
<keyword evidence="17" id="KW-1185">Reference proteome</keyword>
<dbReference type="Pfam" id="PF00067">
    <property type="entry name" value="p450"/>
    <property type="match status" value="1"/>
</dbReference>
<dbReference type="OrthoDB" id="2789670at2759"/>
<dbReference type="AlphaFoldDB" id="A0A8H7DQ78"/>
<dbReference type="InterPro" id="IPR001128">
    <property type="entry name" value="Cyt_P450"/>
</dbReference>
<dbReference type="GO" id="GO:0020037">
    <property type="term" value="F:heme binding"/>
    <property type="evidence" value="ECO:0007669"/>
    <property type="project" value="InterPro"/>
</dbReference>
<feature type="binding site" description="axial binding residue" evidence="14">
    <location>
        <position position="136"/>
    </location>
    <ligand>
        <name>heme</name>
        <dbReference type="ChEBI" id="CHEBI:30413"/>
    </ligand>
    <ligandPart>
        <name>Fe</name>
        <dbReference type="ChEBI" id="CHEBI:18248"/>
    </ligandPart>
</feature>
<accession>A0A8H7DQ78</accession>
<evidence type="ECO:0000256" key="12">
    <source>
        <dbReference type="ARBA" id="ARBA00023136"/>
    </source>
</evidence>
<dbReference type="GO" id="GO:0005506">
    <property type="term" value="F:iron ion binding"/>
    <property type="evidence" value="ECO:0007669"/>
    <property type="project" value="InterPro"/>
</dbReference>
<dbReference type="Proteomes" id="UP000623687">
    <property type="component" value="Unassembled WGS sequence"/>
</dbReference>
<dbReference type="InterPro" id="IPR002401">
    <property type="entry name" value="Cyt_P450_E_grp-I"/>
</dbReference>
<comment type="pathway">
    <text evidence="3">Secondary metabolite biosynthesis.</text>
</comment>
<dbReference type="GO" id="GO:0016020">
    <property type="term" value="C:membrane"/>
    <property type="evidence" value="ECO:0007669"/>
    <property type="project" value="UniProtKB-SubCell"/>
</dbReference>
<dbReference type="EMBL" id="JACETU010000010">
    <property type="protein sequence ID" value="KAF7419571.1"/>
    <property type="molecule type" value="Genomic_DNA"/>
</dbReference>
<keyword evidence="8" id="KW-1133">Transmembrane helix</keyword>
<evidence type="ECO:0008006" key="18">
    <source>
        <dbReference type="Google" id="ProtNLM"/>
    </source>
</evidence>
<evidence type="ECO:0000313" key="16">
    <source>
        <dbReference type="EMBL" id="KAF7419571.1"/>
    </source>
</evidence>
<dbReference type="PANTHER" id="PTHR46300">
    <property type="entry name" value="P450, PUTATIVE (EUROFUNG)-RELATED-RELATED"/>
    <property type="match status" value="1"/>
</dbReference>
<keyword evidence="10 14" id="KW-0408">Iron</keyword>